<dbReference type="PANTHER" id="PTHR14145:SF2">
    <property type="entry name" value="COP9 SIGNALOSOME COMPLEX SUBUNIT 1"/>
    <property type="match status" value="1"/>
</dbReference>
<sequence>MDGWENQARRPTEATPEQFDVESYASLYTGHTKIARLHFIADHCNSRNLDLEALRMALDEIRKGENTVLFKECVERLNGRLGLGYGLDQEWIDTVERRAAQRQEKLEVELNGYKTNLIKESIRMGYNDLGDFHYSRGDLQQAFQCYVRTRDYCTTSKHIIAMCLNVILVSIELGHFVHVSNYVSKADQTPDVQDPVVLAKLKCAAGLAHLESKKYKLAARKFVDTNFELGSNYSDVTAPQDVATYGGLCALASFDRAELKSKVIDNINFRNFLELIPEVRELIHDFYARIVLLTRFLYFPFYFLFYFAVDMLLAWDTCKNLNLNYYLIFIYTIMWGHYMNK</sequence>
<dbReference type="InterPro" id="IPR045135">
    <property type="entry name" value="Rpn7_N"/>
</dbReference>
<evidence type="ECO:0000313" key="8">
    <source>
        <dbReference type="EnsemblPlants" id="Pp3c7_5660V3.2"/>
    </source>
</evidence>
<keyword evidence="6" id="KW-0472">Membrane</keyword>
<evidence type="ECO:0000256" key="6">
    <source>
        <dbReference type="SAM" id="Phobius"/>
    </source>
</evidence>
<proteinExistence type="predicted"/>
<evidence type="ECO:0000256" key="5">
    <source>
        <dbReference type="ARBA" id="ARBA00023242"/>
    </source>
</evidence>
<dbReference type="Gramene" id="Pp3c7_5660V3.2">
    <property type="protein sequence ID" value="Pp3c7_5660V3.2"/>
    <property type="gene ID" value="Pp3c7_5660"/>
</dbReference>
<dbReference type="InterPro" id="IPR019585">
    <property type="entry name" value="Rpn7/CSN1"/>
</dbReference>
<dbReference type="GO" id="GO:0005737">
    <property type="term" value="C:cytoplasm"/>
    <property type="evidence" value="ECO:0007669"/>
    <property type="project" value="UniProtKB-SubCell"/>
</dbReference>
<dbReference type="GO" id="GO:0008180">
    <property type="term" value="C:COP9 signalosome"/>
    <property type="evidence" value="ECO:0007669"/>
    <property type="project" value="UniProtKB-KW"/>
</dbReference>
<feature type="transmembrane region" description="Helical" evidence="6">
    <location>
        <begin position="321"/>
        <end position="338"/>
    </location>
</feature>
<organism evidence="8 9">
    <name type="scientific">Physcomitrium patens</name>
    <name type="common">Spreading-leaved earth moss</name>
    <name type="synonym">Physcomitrella patens</name>
    <dbReference type="NCBI Taxonomy" id="3218"/>
    <lineage>
        <taxon>Eukaryota</taxon>
        <taxon>Viridiplantae</taxon>
        <taxon>Streptophyta</taxon>
        <taxon>Embryophyta</taxon>
        <taxon>Bryophyta</taxon>
        <taxon>Bryophytina</taxon>
        <taxon>Bryopsida</taxon>
        <taxon>Funariidae</taxon>
        <taxon>Funariales</taxon>
        <taxon>Funariaceae</taxon>
        <taxon>Physcomitrium</taxon>
    </lineage>
</organism>
<comment type="subcellular location">
    <subcellularLocation>
        <location evidence="2">Cytoplasm</location>
    </subcellularLocation>
    <subcellularLocation>
        <location evidence="1">Nucleus</location>
    </subcellularLocation>
</comment>
<dbReference type="PANTHER" id="PTHR14145">
    <property type="entry name" value="26S PROTESOME SUBUNIT 6"/>
    <property type="match status" value="1"/>
</dbReference>
<dbReference type="AlphaFoldDB" id="A0A7I4EGU5"/>
<keyword evidence="3" id="KW-0963">Cytoplasm</keyword>
<name>A0A7I4EGU5_PHYPA</name>
<feature type="transmembrane region" description="Helical" evidence="6">
    <location>
        <begin position="286"/>
        <end position="309"/>
    </location>
</feature>
<dbReference type="EnsemblPlants" id="Pp3c7_5660V3.2">
    <property type="protein sequence ID" value="Pp3c7_5660V3.2"/>
    <property type="gene ID" value="Pp3c7_5660"/>
</dbReference>
<gene>
    <name evidence="8" type="primary">LOC112284274</name>
</gene>
<feature type="domain" description="26S proteasome regulatory subunit Rpn7 N-terminal" evidence="7">
    <location>
        <begin position="88"/>
        <end position="262"/>
    </location>
</feature>
<evidence type="ECO:0000313" key="9">
    <source>
        <dbReference type="Proteomes" id="UP000006727"/>
    </source>
</evidence>
<evidence type="ECO:0000259" key="7">
    <source>
        <dbReference type="Pfam" id="PF10602"/>
    </source>
</evidence>
<evidence type="ECO:0000256" key="2">
    <source>
        <dbReference type="ARBA" id="ARBA00004496"/>
    </source>
</evidence>
<accession>A0A7I4EGU5</accession>
<dbReference type="Gene3D" id="1.25.40.570">
    <property type="match status" value="1"/>
</dbReference>
<dbReference type="Pfam" id="PF10602">
    <property type="entry name" value="RPN7"/>
    <property type="match status" value="1"/>
</dbReference>
<keyword evidence="4" id="KW-0736">Signalosome</keyword>
<keyword evidence="6" id="KW-1133">Transmembrane helix</keyword>
<keyword evidence="5" id="KW-0539">Nucleus</keyword>
<keyword evidence="6" id="KW-0812">Transmembrane</keyword>
<evidence type="ECO:0000256" key="3">
    <source>
        <dbReference type="ARBA" id="ARBA00022490"/>
    </source>
</evidence>
<evidence type="ECO:0000256" key="1">
    <source>
        <dbReference type="ARBA" id="ARBA00004123"/>
    </source>
</evidence>
<reference evidence="8 9" key="2">
    <citation type="journal article" date="2018" name="Plant J.">
        <title>The Physcomitrella patens chromosome-scale assembly reveals moss genome structure and evolution.</title>
        <authorList>
            <person name="Lang D."/>
            <person name="Ullrich K.K."/>
            <person name="Murat F."/>
            <person name="Fuchs J."/>
            <person name="Jenkins J."/>
            <person name="Haas F.B."/>
            <person name="Piednoel M."/>
            <person name="Gundlach H."/>
            <person name="Van Bel M."/>
            <person name="Meyberg R."/>
            <person name="Vives C."/>
            <person name="Morata J."/>
            <person name="Symeonidi A."/>
            <person name="Hiss M."/>
            <person name="Muchero W."/>
            <person name="Kamisugi Y."/>
            <person name="Saleh O."/>
            <person name="Blanc G."/>
            <person name="Decker E.L."/>
            <person name="van Gessel N."/>
            <person name="Grimwood J."/>
            <person name="Hayes R.D."/>
            <person name="Graham S.W."/>
            <person name="Gunter L.E."/>
            <person name="McDaniel S.F."/>
            <person name="Hoernstein S.N.W."/>
            <person name="Larsson A."/>
            <person name="Li F.W."/>
            <person name="Perroud P.F."/>
            <person name="Phillips J."/>
            <person name="Ranjan P."/>
            <person name="Rokshar D.S."/>
            <person name="Rothfels C.J."/>
            <person name="Schneider L."/>
            <person name="Shu S."/>
            <person name="Stevenson D.W."/>
            <person name="Thummler F."/>
            <person name="Tillich M."/>
            <person name="Villarreal Aguilar J.C."/>
            <person name="Widiez T."/>
            <person name="Wong G.K."/>
            <person name="Wymore A."/>
            <person name="Zhang Y."/>
            <person name="Zimmer A.D."/>
            <person name="Quatrano R.S."/>
            <person name="Mayer K.F.X."/>
            <person name="Goodstein D."/>
            <person name="Casacuberta J.M."/>
            <person name="Vandepoele K."/>
            <person name="Reski R."/>
            <person name="Cuming A.C."/>
            <person name="Tuskan G.A."/>
            <person name="Maumus F."/>
            <person name="Salse J."/>
            <person name="Schmutz J."/>
            <person name="Rensing S.A."/>
        </authorList>
    </citation>
    <scope>NUCLEOTIDE SEQUENCE [LARGE SCALE GENOMIC DNA]</scope>
    <source>
        <strain evidence="8 9">cv. Gransden 2004</strain>
    </source>
</reference>
<evidence type="ECO:0000256" key="4">
    <source>
        <dbReference type="ARBA" id="ARBA00022790"/>
    </source>
</evidence>
<protein>
    <recommendedName>
        <fullName evidence="7">26S proteasome regulatory subunit Rpn7 N-terminal domain-containing protein</fullName>
    </recommendedName>
</protein>
<dbReference type="Proteomes" id="UP000006727">
    <property type="component" value="Chromosome 7"/>
</dbReference>
<keyword evidence="9" id="KW-1185">Reference proteome</keyword>
<dbReference type="EMBL" id="ABEU02000007">
    <property type="status" value="NOT_ANNOTATED_CDS"/>
    <property type="molecule type" value="Genomic_DNA"/>
</dbReference>
<reference evidence="8" key="3">
    <citation type="submission" date="2020-12" db="UniProtKB">
        <authorList>
            <consortium name="EnsemblPlants"/>
        </authorList>
    </citation>
    <scope>IDENTIFICATION</scope>
</reference>
<reference evidence="8 9" key="1">
    <citation type="journal article" date="2008" name="Science">
        <title>The Physcomitrella genome reveals evolutionary insights into the conquest of land by plants.</title>
        <authorList>
            <person name="Rensing S."/>
            <person name="Lang D."/>
            <person name="Zimmer A."/>
            <person name="Terry A."/>
            <person name="Salamov A."/>
            <person name="Shapiro H."/>
            <person name="Nishiyama T."/>
            <person name="Perroud P.-F."/>
            <person name="Lindquist E."/>
            <person name="Kamisugi Y."/>
            <person name="Tanahashi T."/>
            <person name="Sakakibara K."/>
            <person name="Fujita T."/>
            <person name="Oishi K."/>
            <person name="Shin-I T."/>
            <person name="Kuroki Y."/>
            <person name="Toyoda A."/>
            <person name="Suzuki Y."/>
            <person name="Hashimoto A."/>
            <person name="Yamaguchi K."/>
            <person name="Sugano A."/>
            <person name="Kohara Y."/>
            <person name="Fujiyama A."/>
            <person name="Anterola A."/>
            <person name="Aoki S."/>
            <person name="Ashton N."/>
            <person name="Barbazuk W.B."/>
            <person name="Barker E."/>
            <person name="Bennetzen J."/>
            <person name="Bezanilla M."/>
            <person name="Blankenship R."/>
            <person name="Cho S.H."/>
            <person name="Dutcher S."/>
            <person name="Estelle M."/>
            <person name="Fawcett J.A."/>
            <person name="Gundlach H."/>
            <person name="Hanada K."/>
            <person name="Heyl A."/>
            <person name="Hicks K.A."/>
            <person name="Hugh J."/>
            <person name="Lohr M."/>
            <person name="Mayer K."/>
            <person name="Melkozernov A."/>
            <person name="Murata T."/>
            <person name="Nelson D."/>
            <person name="Pils B."/>
            <person name="Prigge M."/>
            <person name="Reiss B."/>
            <person name="Renner T."/>
            <person name="Rombauts S."/>
            <person name="Rushton P."/>
            <person name="Sanderfoot A."/>
            <person name="Schween G."/>
            <person name="Shiu S.-H."/>
            <person name="Stueber K."/>
            <person name="Theodoulou F.L."/>
            <person name="Tu H."/>
            <person name="Van de Peer Y."/>
            <person name="Verrier P.J."/>
            <person name="Waters E."/>
            <person name="Wood A."/>
            <person name="Yang L."/>
            <person name="Cove D."/>
            <person name="Cuming A."/>
            <person name="Hasebe M."/>
            <person name="Lucas S."/>
            <person name="Mishler D.B."/>
            <person name="Reski R."/>
            <person name="Grigoriev I."/>
            <person name="Quatrano R.S."/>
            <person name="Boore J.L."/>
        </authorList>
    </citation>
    <scope>NUCLEOTIDE SEQUENCE [LARGE SCALE GENOMIC DNA]</scope>
    <source>
        <strain evidence="8 9">cv. Gransden 2004</strain>
    </source>
</reference>